<feature type="chain" id="PRO_5043965727" description="ZP domain-containing protein" evidence="3">
    <location>
        <begin position="19"/>
        <end position="602"/>
    </location>
</feature>
<evidence type="ECO:0000256" key="1">
    <source>
        <dbReference type="SAM" id="MobiDB-lite"/>
    </source>
</evidence>
<feature type="region of interest" description="Disordered" evidence="1">
    <location>
        <begin position="389"/>
        <end position="416"/>
    </location>
</feature>
<feature type="signal peptide" evidence="3">
    <location>
        <begin position="1"/>
        <end position="18"/>
    </location>
</feature>
<dbReference type="InterPro" id="IPR001507">
    <property type="entry name" value="ZP_dom"/>
</dbReference>
<dbReference type="PANTHER" id="PTHR46560">
    <property type="entry name" value="CYPHER, ISOFORM B"/>
    <property type="match status" value="1"/>
</dbReference>
<keyword evidence="2" id="KW-0812">Transmembrane</keyword>
<dbReference type="PANTHER" id="PTHR46560:SF2">
    <property type="entry name" value="DUSKY-LIKE, ISOFORM A"/>
    <property type="match status" value="1"/>
</dbReference>
<keyword evidence="3" id="KW-0732">Signal</keyword>
<evidence type="ECO:0000313" key="5">
    <source>
        <dbReference type="EMBL" id="CAL4121655.1"/>
    </source>
</evidence>
<dbReference type="Proteomes" id="UP001497623">
    <property type="component" value="Unassembled WGS sequence"/>
</dbReference>
<proteinExistence type="predicted"/>
<dbReference type="Pfam" id="PF25057">
    <property type="entry name" value="CUT_N"/>
    <property type="match status" value="1"/>
</dbReference>
<dbReference type="InterPro" id="IPR055355">
    <property type="entry name" value="ZP-C"/>
</dbReference>
<dbReference type="PROSITE" id="PS51034">
    <property type="entry name" value="ZP_2"/>
    <property type="match status" value="1"/>
</dbReference>
<organism evidence="5 6">
    <name type="scientific">Meganyctiphanes norvegica</name>
    <name type="common">Northern krill</name>
    <name type="synonym">Thysanopoda norvegica</name>
    <dbReference type="NCBI Taxonomy" id="48144"/>
    <lineage>
        <taxon>Eukaryota</taxon>
        <taxon>Metazoa</taxon>
        <taxon>Ecdysozoa</taxon>
        <taxon>Arthropoda</taxon>
        <taxon>Crustacea</taxon>
        <taxon>Multicrustacea</taxon>
        <taxon>Malacostraca</taxon>
        <taxon>Eumalacostraca</taxon>
        <taxon>Eucarida</taxon>
        <taxon>Euphausiacea</taxon>
        <taxon>Euphausiidae</taxon>
        <taxon>Meganyctiphanes</taxon>
    </lineage>
</organism>
<evidence type="ECO:0000259" key="4">
    <source>
        <dbReference type="PROSITE" id="PS51034"/>
    </source>
</evidence>
<gene>
    <name evidence="5" type="ORF">MNOR_LOCUS22537</name>
</gene>
<reference evidence="5 6" key="1">
    <citation type="submission" date="2024-05" db="EMBL/GenBank/DDBJ databases">
        <authorList>
            <person name="Wallberg A."/>
        </authorList>
    </citation>
    <scope>NUCLEOTIDE SEQUENCE [LARGE SCALE GENOMIC DNA]</scope>
</reference>
<dbReference type="SMART" id="SM00241">
    <property type="entry name" value="ZP"/>
    <property type="match status" value="1"/>
</dbReference>
<keyword evidence="2" id="KW-0472">Membrane</keyword>
<accession>A0AAV2RAG0</accession>
<evidence type="ECO:0000256" key="2">
    <source>
        <dbReference type="SAM" id="Phobius"/>
    </source>
</evidence>
<dbReference type="InterPro" id="IPR056953">
    <property type="entry name" value="CUT_N"/>
</dbReference>
<name>A0AAV2RAG0_MEGNR</name>
<dbReference type="AlphaFoldDB" id="A0AAV2RAG0"/>
<keyword evidence="2" id="KW-1133">Transmembrane helix</keyword>
<protein>
    <recommendedName>
        <fullName evidence="4">ZP domain-containing protein</fullName>
    </recommendedName>
</protein>
<sequence length="602" mass="65300">MHLFSTLLLVASIALSQGQQAYDQNTLDSSALPVEHRGGDGFGIDLGGAASNSLATGDPWPLQSNTDSPTIKNLQVQCEKSFMRVAVEFDRPFYGMIFSKGYYSDSNCVHVQAGSGTLQAQFDIYLNSCGMTSSSSSANAGQPTPAGTYIENVVIIQYDPLVQEVWDAARKLRCTWYDYYEKSVTFRPFQVDMLNAVTANFLGDNLQCWMQIQVGKGPWASEVSGIVKIGQTMTMVLAIKDDENKFDMMVRNCVAHDGKRAPIQLVDENGCVTRPKIMGRFQKVKNFGSSASVVSYAYFQAFKFPDSMNVHFQCVIQVCRYNCPEPVCGGASGTPGLTQQYQAAGSANAPSVALPPPAAPVHGVPSGGVPVAPGLPDPRRPVARPYVSAEPSENVNQVPAQRKTGPGPQSIVDTNGPIPVPYNIDLAPNRVKLPFPKSYPSVNRQGAAIDSAGRPRSVDFDTFEEEALHRNQQTEETRRRRSARHSATIHRVYRREAQEMTDVPTTRVIQVVAPGDVAFNLNSANETVVVSDMLLDDGSNICMSTTGFAAGLIMLLLVLTVACLVACFLYTRVRAFNNKGSLTTFVTGFDNPEFVKGGGIGN</sequence>
<evidence type="ECO:0000313" key="6">
    <source>
        <dbReference type="Proteomes" id="UP001497623"/>
    </source>
</evidence>
<comment type="caution">
    <text evidence="5">The sequence shown here is derived from an EMBL/GenBank/DDBJ whole genome shotgun (WGS) entry which is preliminary data.</text>
</comment>
<keyword evidence="6" id="KW-1185">Reference proteome</keyword>
<evidence type="ECO:0000256" key="3">
    <source>
        <dbReference type="SAM" id="SignalP"/>
    </source>
</evidence>
<feature type="domain" description="ZP" evidence="4">
    <location>
        <begin position="77"/>
        <end position="335"/>
    </location>
</feature>
<dbReference type="EMBL" id="CAXKWB010019076">
    <property type="protein sequence ID" value="CAL4121655.1"/>
    <property type="molecule type" value="Genomic_DNA"/>
</dbReference>
<dbReference type="Pfam" id="PF00100">
    <property type="entry name" value="Zona_pellucida"/>
    <property type="match status" value="1"/>
</dbReference>
<feature type="transmembrane region" description="Helical" evidence="2">
    <location>
        <begin position="548"/>
        <end position="570"/>
    </location>
</feature>